<gene>
    <name evidence="3" type="ORF">BGT96224V2_LOCUS5908</name>
</gene>
<dbReference type="PANTHER" id="PTHR10963">
    <property type="entry name" value="GLYCOSYL HYDROLASE-RELATED"/>
    <property type="match status" value="1"/>
</dbReference>
<feature type="compositionally biased region" description="Basic and acidic residues" evidence="1">
    <location>
        <begin position="51"/>
        <end position="64"/>
    </location>
</feature>
<feature type="domain" description="GH16" evidence="2">
    <location>
        <begin position="39"/>
        <end position="302"/>
    </location>
</feature>
<dbReference type="CDD" id="cd08023">
    <property type="entry name" value="GH16_laminarinase_like"/>
    <property type="match status" value="1"/>
</dbReference>
<dbReference type="PROSITE" id="PS51762">
    <property type="entry name" value="GH16_2"/>
    <property type="match status" value="1"/>
</dbReference>
<dbReference type="EMBL" id="UIGY01000204">
    <property type="protein sequence ID" value="SUZ12833.1"/>
    <property type="molecule type" value="Genomic_DNA"/>
</dbReference>
<dbReference type="InterPro" id="IPR050546">
    <property type="entry name" value="Glycosyl_Hydrlase_16"/>
</dbReference>
<dbReference type="AlphaFoldDB" id="A0A381LG33"/>
<dbReference type="Gene3D" id="2.60.120.200">
    <property type="match status" value="1"/>
</dbReference>
<dbReference type="InterPro" id="IPR000757">
    <property type="entry name" value="Beta-glucanase-like"/>
</dbReference>
<dbReference type="Pfam" id="PF26113">
    <property type="entry name" value="GH16_XgeA"/>
    <property type="match status" value="1"/>
</dbReference>
<dbReference type="OrthoDB" id="192832at2759"/>
<reference evidence="3" key="1">
    <citation type="submission" date="2018-07" db="EMBL/GenBank/DDBJ databases">
        <authorList>
            <person name="Quirk P.G."/>
            <person name="Krulwich T.A."/>
        </authorList>
    </citation>
    <scope>NUCLEOTIDE SEQUENCE</scope>
    <source>
        <strain evidence="3">96224</strain>
    </source>
</reference>
<feature type="region of interest" description="Disordered" evidence="1">
    <location>
        <begin position="21"/>
        <end position="64"/>
    </location>
</feature>
<feature type="compositionally biased region" description="Polar residues" evidence="1">
    <location>
        <begin position="34"/>
        <end position="50"/>
    </location>
</feature>
<dbReference type="GO" id="GO:0005975">
    <property type="term" value="P:carbohydrate metabolic process"/>
    <property type="evidence" value="ECO:0007669"/>
    <property type="project" value="InterPro"/>
</dbReference>
<sequence>MLRRLLKKLLRRIRKKFFNVPEPNAAASDPPPVNHSNKPETQFNPNPQCDTDNHEPNHHQGVHHHEPILPYWKPHFDPSIPTHTYFEQETGANGWGNNEAQMYTQNLANCFFTSDNKLVVRAISKPDAAEDKYTSARLVSRQTLARDRGCVTASLTAPSAPGIWPAFWMLPSKPSTWPVDGEVDICELWNGNAINHSCVHWGHYNDQDKEKHRVVETTMNAPTALHQYSFVWEQAPSGVGGRMLWYIDECPVMRASIPDGIRPMRDFQIILNVAMGGNVCQDRLPAEGVYDLVVHDLKLTEEPQGGWAVFNRDWECTVEGHPMT</sequence>
<dbReference type="SUPFAM" id="SSF49899">
    <property type="entry name" value="Concanavalin A-like lectins/glucanases"/>
    <property type="match status" value="1"/>
</dbReference>
<evidence type="ECO:0000256" key="1">
    <source>
        <dbReference type="SAM" id="MobiDB-lite"/>
    </source>
</evidence>
<dbReference type="PANTHER" id="PTHR10963:SF53">
    <property type="entry name" value="GH16 DOMAIN-CONTAINING PROTEIN"/>
    <property type="match status" value="1"/>
</dbReference>
<organism evidence="3">
    <name type="scientific">Blumeria graminis f. sp. tritici 96224</name>
    <dbReference type="NCBI Taxonomy" id="1268274"/>
    <lineage>
        <taxon>Eukaryota</taxon>
        <taxon>Fungi</taxon>
        <taxon>Dikarya</taxon>
        <taxon>Ascomycota</taxon>
        <taxon>Pezizomycotina</taxon>
        <taxon>Leotiomycetes</taxon>
        <taxon>Erysiphales</taxon>
        <taxon>Erysiphaceae</taxon>
        <taxon>Blumeria</taxon>
    </lineage>
</organism>
<protein>
    <submittedName>
        <fullName evidence="3">Bgt-1253</fullName>
    </submittedName>
</protein>
<accession>A0A381LG33</accession>
<dbReference type="InterPro" id="IPR013320">
    <property type="entry name" value="ConA-like_dom_sf"/>
</dbReference>
<evidence type="ECO:0000313" key="3">
    <source>
        <dbReference type="EMBL" id="SUZ12833.1"/>
    </source>
</evidence>
<proteinExistence type="predicted"/>
<name>A0A381LG33_BLUGR</name>
<dbReference type="GO" id="GO:0004553">
    <property type="term" value="F:hydrolase activity, hydrolyzing O-glycosyl compounds"/>
    <property type="evidence" value="ECO:0007669"/>
    <property type="project" value="InterPro"/>
</dbReference>
<evidence type="ECO:0000259" key="2">
    <source>
        <dbReference type="PROSITE" id="PS51762"/>
    </source>
</evidence>